<evidence type="ECO:0000313" key="2">
    <source>
        <dbReference type="Proteomes" id="UP001497497"/>
    </source>
</evidence>
<gene>
    <name evidence="1" type="ORF">GSLYS_00018943001</name>
</gene>
<sequence length="178" mass="20545">VNISVRGSCQNVLETMVRGTWLRRSHSEPELEAINRFLHEARAGHFLPYSLQREDKMCGNLSFDELEGRMHDLHWFRALCDPEGDTPCCFHNRCVAMTTDACQCHQCYDLRQQIHAELAEWKPSDPECQMTSFTGPDDVCHILHNMTVYVIGDSLLRHVYTSLLTLVRQGKHYGPLEQ</sequence>
<proteinExistence type="predicted"/>
<dbReference type="Proteomes" id="UP001497497">
    <property type="component" value="Unassembled WGS sequence"/>
</dbReference>
<accession>A0AAV2IF41</accession>
<dbReference type="AlphaFoldDB" id="A0AAV2IF41"/>
<feature type="non-terminal residue" evidence="1">
    <location>
        <position position="1"/>
    </location>
</feature>
<feature type="non-terminal residue" evidence="1">
    <location>
        <position position="178"/>
    </location>
</feature>
<keyword evidence="2" id="KW-1185">Reference proteome</keyword>
<reference evidence="1 2" key="1">
    <citation type="submission" date="2024-04" db="EMBL/GenBank/DDBJ databases">
        <authorList>
            <consortium name="Genoscope - CEA"/>
            <person name="William W."/>
        </authorList>
    </citation>
    <scope>NUCLEOTIDE SEQUENCE [LARGE SCALE GENOMIC DNA]</scope>
</reference>
<protein>
    <submittedName>
        <fullName evidence="1">Uncharacterized protein</fullName>
    </submittedName>
</protein>
<name>A0AAV2IF41_LYMST</name>
<evidence type="ECO:0000313" key="1">
    <source>
        <dbReference type="EMBL" id="CAL1545460.1"/>
    </source>
</evidence>
<dbReference type="EMBL" id="CAXITT010000710">
    <property type="protein sequence ID" value="CAL1545460.1"/>
    <property type="molecule type" value="Genomic_DNA"/>
</dbReference>
<comment type="caution">
    <text evidence="1">The sequence shown here is derived from an EMBL/GenBank/DDBJ whole genome shotgun (WGS) entry which is preliminary data.</text>
</comment>
<organism evidence="1 2">
    <name type="scientific">Lymnaea stagnalis</name>
    <name type="common">Great pond snail</name>
    <name type="synonym">Helix stagnalis</name>
    <dbReference type="NCBI Taxonomy" id="6523"/>
    <lineage>
        <taxon>Eukaryota</taxon>
        <taxon>Metazoa</taxon>
        <taxon>Spiralia</taxon>
        <taxon>Lophotrochozoa</taxon>
        <taxon>Mollusca</taxon>
        <taxon>Gastropoda</taxon>
        <taxon>Heterobranchia</taxon>
        <taxon>Euthyneura</taxon>
        <taxon>Panpulmonata</taxon>
        <taxon>Hygrophila</taxon>
        <taxon>Lymnaeoidea</taxon>
        <taxon>Lymnaeidae</taxon>
        <taxon>Lymnaea</taxon>
    </lineage>
</organism>